<dbReference type="EMBL" id="BLLK01000040">
    <property type="protein sequence ID" value="GFH50824.1"/>
    <property type="molecule type" value="Genomic_DNA"/>
</dbReference>
<feature type="compositionally biased region" description="Low complexity" evidence="6">
    <location>
        <begin position="371"/>
        <end position="385"/>
    </location>
</feature>
<sequence>MNANNGTANLSSQILRSGKCKFPLKLMHMLECNEYNEIVCWSPDGLLFSVQDVDQFEKKVLPEVFKQAKFSSFERKLIRWGFKKAKSNRRTKAKFYGHPLFRRGDFMSAKEISTCEGQAMSAALLESLQKQYKGNINQTNTSNVYEHANDLNFQQNGGTAVDNQALAGNLNMQMYAMQMQALNNMNMMQNGINVQNQFANSTNMPTLGLVQGQINQAGQPMLVGVPNAQPMVIVPNTNMISNQMMMNQTTGNIMSNMNMANLNNMNMLIGGNGVDSLGQPMLMGNATGMVQPMQMNMQLQQQQLQQQQQQQIQQLQQQQQQQIQQLQQENNNETNIGVDASSKGQVDVVDNIAPIPLMNSNNKDVNDDLQSQEQSSQNIQNAAQL</sequence>
<organism evidence="8 9">
    <name type="scientific">Chaetoceros tenuissimus</name>
    <dbReference type="NCBI Taxonomy" id="426638"/>
    <lineage>
        <taxon>Eukaryota</taxon>
        <taxon>Sar</taxon>
        <taxon>Stramenopiles</taxon>
        <taxon>Ochrophyta</taxon>
        <taxon>Bacillariophyta</taxon>
        <taxon>Coscinodiscophyceae</taxon>
        <taxon>Chaetocerotophycidae</taxon>
        <taxon>Chaetocerotales</taxon>
        <taxon>Chaetocerotaceae</taxon>
        <taxon>Chaetoceros</taxon>
    </lineage>
</organism>
<evidence type="ECO:0000256" key="6">
    <source>
        <dbReference type="SAM" id="MobiDB-lite"/>
    </source>
</evidence>
<dbReference type="SMART" id="SM00415">
    <property type="entry name" value="HSF"/>
    <property type="match status" value="1"/>
</dbReference>
<dbReference type="Proteomes" id="UP001054902">
    <property type="component" value="Unassembled WGS sequence"/>
</dbReference>
<name>A0AAD3H5M9_9STRA</name>
<evidence type="ECO:0000313" key="8">
    <source>
        <dbReference type="EMBL" id="GFH50824.1"/>
    </source>
</evidence>
<gene>
    <name evidence="8" type="ORF">CTEN210_07300</name>
</gene>
<dbReference type="PANTHER" id="PTHR10015:SF206">
    <property type="entry name" value="HSF-TYPE DNA-BINDING DOMAIN-CONTAINING PROTEIN"/>
    <property type="match status" value="1"/>
</dbReference>
<comment type="subcellular location">
    <subcellularLocation>
        <location evidence="1">Nucleus</location>
    </subcellularLocation>
</comment>
<keyword evidence="5" id="KW-0175">Coiled coil</keyword>
<evidence type="ECO:0000256" key="4">
    <source>
        <dbReference type="RuleBase" id="RU004020"/>
    </source>
</evidence>
<dbReference type="GO" id="GO:0043565">
    <property type="term" value="F:sequence-specific DNA binding"/>
    <property type="evidence" value="ECO:0007669"/>
    <property type="project" value="InterPro"/>
</dbReference>
<dbReference type="InterPro" id="IPR000232">
    <property type="entry name" value="HSF_DNA-bd"/>
</dbReference>
<dbReference type="InterPro" id="IPR036388">
    <property type="entry name" value="WH-like_DNA-bd_sf"/>
</dbReference>
<reference evidence="8 9" key="1">
    <citation type="journal article" date="2021" name="Sci. Rep.">
        <title>The genome of the diatom Chaetoceros tenuissimus carries an ancient integrated fragment of an extant virus.</title>
        <authorList>
            <person name="Hongo Y."/>
            <person name="Kimura K."/>
            <person name="Takaki Y."/>
            <person name="Yoshida Y."/>
            <person name="Baba S."/>
            <person name="Kobayashi G."/>
            <person name="Nagasaki K."/>
            <person name="Hano T."/>
            <person name="Tomaru Y."/>
        </authorList>
    </citation>
    <scope>NUCLEOTIDE SEQUENCE [LARGE SCALE GENOMIC DNA]</scope>
    <source>
        <strain evidence="8 9">NIES-3715</strain>
    </source>
</reference>
<dbReference type="PRINTS" id="PR00056">
    <property type="entry name" value="HSFDOMAIN"/>
</dbReference>
<evidence type="ECO:0000259" key="7">
    <source>
        <dbReference type="SMART" id="SM00415"/>
    </source>
</evidence>
<dbReference type="GO" id="GO:0005634">
    <property type="term" value="C:nucleus"/>
    <property type="evidence" value="ECO:0007669"/>
    <property type="project" value="UniProtKB-SubCell"/>
</dbReference>
<keyword evidence="3" id="KW-0539">Nucleus</keyword>
<evidence type="ECO:0000256" key="1">
    <source>
        <dbReference type="ARBA" id="ARBA00004123"/>
    </source>
</evidence>
<accession>A0AAD3H5M9</accession>
<dbReference type="AlphaFoldDB" id="A0AAD3H5M9"/>
<feature type="coiled-coil region" evidence="5">
    <location>
        <begin position="298"/>
        <end position="336"/>
    </location>
</feature>
<dbReference type="PANTHER" id="PTHR10015">
    <property type="entry name" value="HEAT SHOCK TRANSCRIPTION FACTOR"/>
    <property type="match status" value="1"/>
</dbReference>
<evidence type="ECO:0000256" key="5">
    <source>
        <dbReference type="SAM" id="Coils"/>
    </source>
</evidence>
<dbReference type="SUPFAM" id="SSF46785">
    <property type="entry name" value="Winged helix' DNA-binding domain"/>
    <property type="match status" value="1"/>
</dbReference>
<proteinExistence type="inferred from homology"/>
<evidence type="ECO:0000256" key="2">
    <source>
        <dbReference type="ARBA" id="ARBA00023125"/>
    </source>
</evidence>
<protein>
    <recommendedName>
        <fullName evidence="7">HSF-type DNA-binding domain-containing protein</fullName>
    </recommendedName>
</protein>
<feature type="domain" description="HSF-type DNA-binding" evidence="7">
    <location>
        <begin position="18"/>
        <end position="115"/>
    </location>
</feature>
<dbReference type="Gene3D" id="1.10.10.10">
    <property type="entry name" value="Winged helix-like DNA-binding domain superfamily/Winged helix DNA-binding domain"/>
    <property type="match status" value="1"/>
</dbReference>
<evidence type="ECO:0000313" key="9">
    <source>
        <dbReference type="Proteomes" id="UP001054902"/>
    </source>
</evidence>
<evidence type="ECO:0000256" key="3">
    <source>
        <dbReference type="ARBA" id="ARBA00023242"/>
    </source>
</evidence>
<keyword evidence="2" id="KW-0238">DNA-binding</keyword>
<keyword evidence="9" id="KW-1185">Reference proteome</keyword>
<dbReference type="GO" id="GO:0003700">
    <property type="term" value="F:DNA-binding transcription factor activity"/>
    <property type="evidence" value="ECO:0007669"/>
    <property type="project" value="InterPro"/>
</dbReference>
<comment type="caution">
    <text evidence="8">The sequence shown here is derived from an EMBL/GenBank/DDBJ whole genome shotgun (WGS) entry which is preliminary data.</text>
</comment>
<dbReference type="Pfam" id="PF00447">
    <property type="entry name" value="HSF_DNA-bind"/>
    <property type="match status" value="1"/>
</dbReference>
<dbReference type="InterPro" id="IPR036390">
    <property type="entry name" value="WH_DNA-bd_sf"/>
</dbReference>
<feature type="region of interest" description="Disordered" evidence="6">
    <location>
        <begin position="355"/>
        <end position="385"/>
    </location>
</feature>
<comment type="similarity">
    <text evidence="4">Belongs to the HSF family.</text>
</comment>